<evidence type="ECO:0000256" key="3">
    <source>
        <dbReference type="ARBA" id="ARBA00022801"/>
    </source>
</evidence>
<dbReference type="InterPro" id="IPR038417">
    <property type="entry name" value="Alpga-gal_N_sf"/>
</dbReference>
<evidence type="ECO:0000256" key="1">
    <source>
        <dbReference type="ARBA" id="ARBA00001255"/>
    </source>
</evidence>
<dbReference type="PRINTS" id="PR00743">
    <property type="entry name" value="GLHYDRLASE36"/>
</dbReference>
<dbReference type="GO" id="GO:0004557">
    <property type="term" value="F:alpha-galactosidase activity"/>
    <property type="evidence" value="ECO:0007669"/>
    <property type="project" value="UniProtKB-EC"/>
</dbReference>
<dbReference type="InterPro" id="IPR013780">
    <property type="entry name" value="Glyco_hydro_b"/>
</dbReference>
<dbReference type="InterPro" id="IPR017853">
    <property type="entry name" value="GH"/>
</dbReference>
<dbReference type="AlphaFoldDB" id="A0A2P2E6S4"/>
<comment type="catalytic activity">
    <reaction evidence="1">
        <text>Hydrolysis of terminal, non-reducing alpha-D-galactose residues in alpha-D-galactosides, including galactose oligosaccharides, galactomannans and galactolipids.</text>
        <dbReference type="EC" id="3.2.1.22"/>
    </reaction>
</comment>
<dbReference type="Gene3D" id="3.20.20.70">
    <property type="entry name" value="Aldolase class I"/>
    <property type="match status" value="1"/>
</dbReference>
<name>A0A2P2E6S4_9PROT</name>
<organism evidence="7 8">
    <name type="scientific">Candidatus Phycosocius bacilliformis</name>
    <dbReference type="NCBI Taxonomy" id="1445552"/>
    <lineage>
        <taxon>Bacteria</taxon>
        <taxon>Pseudomonadati</taxon>
        <taxon>Pseudomonadota</taxon>
        <taxon>Alphaproteobacteria</taxon>
        <taxon>Caulobacterales</taxon>
        <taxon>Caulobacterales incertae sedis</taxon>
        <taxon>Candidatus Phycosocius</taxon>
    </lineage>
</organism>
<keyword evidence="4 7" id="KW-0326">Glycosidase</keyword>
<dbReference type="InterPro" id="IPR000111">
    <property type="entry name" value="Glyco_hydro_27/36_CS"/>
</dbReference>
<dbReference type="GO" id="GO:0016052">
    <property type="term" value="P:carbohydrate catabolic process"/>
    <property type="evidence" value="ECO:0007669"/>
    <property type="project" value="InterPro"/>
</dbReference>
<dbReference type="OrthoDB" id="9758822at2"/>
<evidence type="ECO:0000313" key="7">
    <source>
        <dbReference type="EMBL" id="GBF56748.1"/>
    </source>
</evidence>
<gene>
    <name evidence="7" type="primary">rafA</name>
    <name evidence="7" type="ORF">PbB2_00405</name>
</gene>
<dbReference type="Pfam" id="PF16875">
    <property type="entry name" value="Glyco_hydro_36N"/>
    <property type="match status" value="1"/>
</dbReference>
<dbReference type="InterPro" id="IPR031705">
    <property type="entry name" value="Glyco_hydro_36_C"/>
</dbReference>
<evidence type="ECO:0000259" key="6">
    <source>
        <dbReference type="Pfam" id="PF16875"/>
    </source>
</evidence>
<dbReference type="InterPro" id="IPR031704">
    <property type="entry name" value="Glyco_hydro_36_N"/>
</dbReference>
<feature type="domain" description="Glycosyl hydrolase family 36 N-terminal" evidence="6">
    <location>
        <begin position="23"/>
        <end position="243"/>
    </location>
</feature>
<dbReference type="PROSITE" id="PS00512">
    <property type="entry name" value="ALPHA_GALACTOSIDASE"/>
    <property type="match status" value="1"/>
</dbReference>
<proteinExistence type="predicted"/>
<dbReference type="Pfam" id="PF16874">
    <property type="entry name" value="Glyco_hydro_36C"/>
    <property type="match status" value="1"/>
</dbReference>
<dbReference type="SUPFAM" id="SSF51445">
    <property type="entry name" value="(Trans)glycosidases"/>
    <property type="match status" value="1"/>
</dbReference>
<dbReference type="PANTHER" id="PTHR43053:SF3">
    <property type="entry name" value="ALPHA-GALACTOSIDASE C-RELATED"/>
    <property type="match status" value="1"/>
</dbReference>
<evidence type="ECO:0000256" key="2">
    <source>
        <dbReference type="ARBA" id="ARBA00012755"/>
    </source>
</evidence>
<dbReference type="InterPro" id="IPR050985">
    <property type="entry name" value="Alpha-glycosidase_related"/>
</dbReference>
<comment type="caution">
    <text evidence="7">The sequence shown here is derived from an EMBL/GenBank/DDBJ whole genome shotgun (WGS) entry which is preliminary data.</text>
</comment>
<reference evidence="7 8" key="1">
    <citation type="journal article" date="2018" name="Genome Announc.">
        <title>Draft Genome Sequence of "Candidatus Phycosocius bacilliformis," an Alphaproteobacterial Ectosymbiont of the Hydrocarbon-Producing Green Alga Botryococcus braunii.</title>
        <authorList>
            <person name="Tanabe Y."/>
            <person name="Yamaguchi H."/>
            <person name="Watanabe M.M."/>
        </authorList>
    </citation>
    <scope>NUCLEOTIDE SEQUENCE [LARGE SCALE GENOMIC DNA]</scope>
    <source>
        <strain evidence="7 8">BOTRYCO-2</strain>
    </source>
</reference>
<dbReference type="Gene3D" id="2.60.40.1180">
    <property type="entry name" value="Golgi alpha-mannosidase II"/>
    <property type="match status" value="1"/>
</dbReference>
<dbReference type="FunFam" id="3.20.20.70:FF:000118">
    <property type="entry name" value="Alpha-galactosidase"/>
    <property type="match status" value="1"/>
</dbReference>
<accession>A0A2P2E6S4</accession>
<dbReference type="PANTHER" id="PTHR43053">
    <property type="entry name" value="GLYCOSIDASE FAMILY 31"/>
    <property type="match status" value="1"/>
</dbReference>
<evidence type="ECO:0000259" key="5">
    <source>
        <dbReference type="Pfam" id="PF16874"/>
    </source>
</evidence>
<dbReference type="Proteomes" id="UP000245086">
    <property type="component" value="Unassembled WGS sequence"/>
</dbReference>
<evidence type="ECO:0000256" key="4">
    <source>
        <dbReference type="ARBA" id="ARBA00023295"/>
    </source>
</evidence>
<feature type="domain" description="Glycosyl hydrolase family 36 C-terminal" evidence="5">
    <location>
        <begin position="614"/>
        <end position="697"/>
    </location>
</feature>
<dbReference type="InterPro" id="IPR002252">
    <property type="entry name" value="Glyco_hydro_36"/>
</dbReference>
<dbReference type="Pfam" id="PF02065">
    <property type="entry name" value="Melibiase"/>
    <property type="match status" value="1"/>
</dbReference>
<sequence>MDTVILHGGGSSVVLATTIGEPPAILHWGPGLPDGMIGADLKALTGHQGGPGSSDVFVHASLAMEAGLGLLGPTGVVAHRGGKDWGSRFVVKNVSDIDDGVIMTCADATTRIELAYRIQLDPVTGVMRVTAELANQGERDLDVAEFATAVLPIPAHMNDLIGFTGRWALEFQRERLNRFAGTYLRESRRGRTSHDGFPGIILCADSTDERQGEAYGLHLGWSGNHRMRVDTLHDGRVFVGLGALFGAGEIRLAPGARLTAPTIHAAYSSEGLSDLSQRFHAHVRQHVLRPQLREKPRPVHYNTWEAVFFDHDFERLKAFADRAAAIGVERFVLDDGWFGSRRDDTSGLGDWVVSPDVYPDGLKPLIDYVTGLGMEMGIWFEPEMVNPDSDLYRAHPDWVLGLAHVDQVPFRNQLVLDISRQEVSDYLFERIDAILRDHDISYVKWDMNRDISHPGDHQGLQRGHAQVEALYALLSRLRTAHPSVEFESCASGGARTDYGILGLTDRIWTSDSNDALDRQEIQHGASFFFPLEVMGAHVGPRRCHITGRTLSMAMRAGTAMIGHMGLELNLLEESEAEMAVLEQAINLHKSHRNLLHTGNLVRLKTTADLIGMGVVAQDQSQALYSLSIMKSQTQRLLPRVQFQGLDPDADYRLKLVWPPRFKSWSPASSVETLDLLGEGKVLRGRVLTDLGIGLPLTAPEQVLIFHVHAV</sequence>
<dbReference type="EC" id="3.2.1.22" evidence="2"/>
<dbReference type="EMBL" id="BFBR01000001">
    <property type="protein sequence ID" value="GBF56748.1"/>
    <property type="molecule type" value="Genomic_DNA"/>
</dbReference>
<dbReference type="RefSeq" id="WP_108983604.1">
    <property type="nucleotide sequence ID" value="NZ_BFBR01000001.1"/>
</dbReference>
<protein>
    <recommendedName>
        <fullName evidence="2">alpha-galactosidase</fullName>
        <ecNumber evidence="2">3.2.1.22</ecNumber>
    </recommendedName>
</protein>
<dbReference type="Gene3D" id="2.70.98.60">
    <property type="entry name" value="alpha-galactosidase from lactobacil brevis"/>
    <property type="match status" value="1"/>
</dbReference>
<dbReference type="CDD" id="cd14791">
    <property type="entry name" value="GH36"/>
    <property type="match status" value="1"/>
</dbReference>
<keyword evidence="8" id="KW-1185">Reference proteome</keyword>
<keyword evidence="3 7" id="KW-0378">Hydrolase</keyword>
<evidence type="ECO:0000313" key="8">
    <source>
        <dbReference type="Proteomes" id="UP000245086"/>
    </source>
</evidence>
<dbReference type="InterPro" id="IPR013785">
    <property type="entry name" value="Aldolase_TIM"/>
</dbReference>